<dbReference type="AlphaFoldDB" id="A0A7G3ZLW1"/>
<gene>
    <name evidence="1" type="ORF">HG536_0G03590</name>
</gene>
<keyword evidence="2" id="KW-1185">Reference proteome</keyword>
<sequence length="250" mass="27854">MQPEISELIVLQIIHTLLVLQSPSSGSVGVISGKVSLVRLTNEIQNNVLVNQMVERGEDKLDINDILVVVKRVFPNQRISLVDGQLSFHNLQLTELQNGIRERLHRFCHAQQAAIARLEDDILNPQRRTAAGGAGGGTNVDPKREKLLQLYRDTVLNKLQAKSGGKMDLQTLYETLNASGALDSAVRQVIEIDRIKNDTPSSVHDLQLVIQKSICDGVMSCETDTDTWLAARQLQAHFDDTVQFMRRALE</sequence>
<name>A0A7G3ZLW1_9SACH</name>
<evidence type="ECO:0000313" key="2">
    <source>
        <dbReference type="Proteomes" id="UP000515788"/>
    </source>
</evidence>
<dbReference type="PRINTS" id="PR02067">
    <property type="entry name" value="PROTEINEAF5"/>
</dbReference>
<dbReference type="OrthoDB" id="4029425at2759"/>
<protein>
    <submittedName>
        <fullName evidence="1">Uncharacterized protein</fullName>
    </submittedName>
</protein>
<accession>A0A7G3ZLW1</accession>
<organism evidence="1 2">
    <name type="scientific">Torulaspora globosa</name>
    <dbReference type="NCBI Taxonomy" id="48254"/>
    <lineage>
        <taxon>Eukaryota</taxon>
        <taxon>Fungi</taxon>
        <taxon>Dikarya</taxon>
        <taxon>Ascomycota</taxon>
        <taxon>Saccharomycotina</taxon>
        <taxon>Saccharomycetes</taxon>
        <taxon>Saccharomycetales</taxon>
        <taxon>Saccharomycetaceae</taxon>
        <taxon>Torulaspora</taxon>
    </lineage>
</organism>
<dbReference type="EMBL" id="CP059252">
    <property type="protein sequence ID" value="QLL34497.1"/>
    <property type="molecule type" value="Genomic_DNA"/>
</dbReference>
<evidence type="ECO:0000313" key="1">
    <source>
        <dbReference type="EMBL" id="QLL34497.1"/>
    </source>
</evidence>
<dbReference type="Proteomes" id="UP000515788">
    <property type="component" value="Chromosome 7"/>
</dbReference>
<dbReference type="InterPro" id="IPR026226">
    <property type="entry name" value="EAF5"/>
</dbReference>
<proteinExistence type="predicted"/>
<dbReference type="RefSeq" id="XP_037141171.1">
    <property type="nucleotide sequence ID" value="XM_037285275.1"/>
</dbReference>
<dbReference type="GeneID" id="59327738"/>
<reference evidence="1 2" key="1">
    <citation type="submission" date="2020-06" db="EMBL/GenBank/DDBJ databases">
        <title>The yeast mating-type switching endonuclease HO is a domesticated member of an unorthodox homing genetic element family.</title>
        <authorList>
            <person name="Coughlan A.Y."/>
            <person name="Lombardi L."/>
            <person name="Braun-Galleani S."/>
            <person name="Martos A.R."/>
            <person name="Galeote V."/>
            <person name="Bigey F."/>
            <person name="Dequin S."/>
            <person name="Byrne K.P."/>
            <person name="Wolfe K.H."/>
        </authorList>
    </citation>
    <scope>NUCLEOTIDE SEQUENCE [LARGE SCALE GENOMIC DNA]</scope>
    <source>
        <strain evidence="1 2">CBS764</strain>
    </source>
</reference>
<dbReference type="KEGG" id="tgb:HG536_0G03590"/>